<proteinExistence type="predicted"/>
<evidence type="ECO:0000313" key="2">
    <source>
        <dbReference type="Proteomes" id="UP000314294"/>
    </source>
</evidence>
<dbReference type="AlphaFoldDB" id="A0A4Z2IDW4"/>
<keyword evidence="2" id="KW-1185">Reference proteome</keyword>
<dbReference type="EMBL" id="SRLO01000103">
    <property type="protein sequence ID" value="TNN75512.1"/>
    <property type="molecule type" value="Genomic_DNA"/>
</dbReference>
<accession>A0A4Z2IDW4</accession>
<comment type="caution">
    <text evidence="1">The sequence shown here is derived from an EMBL/GenBank/DDBJ whole genome shotgun (WGS) entry which is preliminary data.</text>
</comment>
<dbReference type="Proteomes" id="UP000314294">
    <property type="component" value="Unassembled WGS sequence"/>
</dbReference>
<evidence type="ECO:0000313" key="1">
    <source>
        <dbReference type="EMBL" id="TNN75512.1"/>
    </source>
</evidence>
<protein>
    <submittedName>
        <fullName evidence="1">Uncharacterized protein</fullName>
    </submittedName>
</protein>
<gene>
    <name evidence="1" type="ORF">EYF80_014324</name>
</gene>
<organism evidence="1 2">
    <name type="scientific">Liparis tanakae</name>
    <name type="common">Tanaka's snailfish</name>
    <dbReference type="NCBI Taxonomy" id="230148"/>
    <lineage>
        <taxon>Eukaryota</taxon>
        <taxon>Metazoa</taxon>
        <taxon>Chordata</taxon>
        <taxon>Craniata</taxon>
        <taxon>Vertebrata</taxon>
        <taxon>Euteleostomi</taxon>
        <taxon>Actinopterygii</taxon>
        <taxon>Neopterygii</taxon>
        <taxon>Teleostei</taxon>
        <taxon>Neoteleostei</taxon>
        <taxon>Acanthomorphata</taxon>
        <taxon>Eupercaria</taxon>
        <taxon>Perciformes</taxon>
        <taxon>Cottioidei</taxon>
        <taxon>Cottales</taxon>
        <taxon>Liparidae</taxon>
        <taxon>Liparis</taxon>
    </lineage>
</organism>
<sequence>MLATGLLLTTREEEHQEALFSFRSDAFLLLHIEAGGEQHGDARALSTSLPATFTVKRNRVLNGATRRRACNSVTLQHSSEYVFMEKCCNARSVPLLIGKENTVSTTERPKDARPGRQCLVLRASPAPHSSFVINL</sequence>
<name>A0A4Z2IDW4_9TELE</name>
<reference evidence="1 2" key="1">
    <citation type="submission" date="2019-03" db="EMBL/GenBank/DDBJ databases">
        <title>First draft genome of Liparis tanakae, snailfish: a comprehensive survey of snailfish specific genes.</title>
        <authorList>
            <person name="Kim W."/>
            <person name="Song I."/>
            <person name="Jeong J.-H."/>
            <person name="Kim D."/>
            <person name="Kim S."/>
            <person name="Ryu S."/>
            <person name="Song J.Y."/>
            <person name="Lee S.K."/>
        </authorList>
    </citation>
    <scope>NUCLEOTIDE SEQUENCE [LARGE SCALE GENOMIC DNA]</scope>
    <source>
        <tissue evidence="1">Muscle</tissue>
    </source>
</reference>